<evidence type="ECO:0000256" key="8">
    <source>
        <dbReference type="SAM" id="Phobius"/>
    </source>
</evidence>
<dbReference type="InterPro" id="IPR036259">
    <property type="entry name" value="MFS_trans_sf"/>
</dbReference>
<feature type="transmembrane region" description="Helical" evidence="8">
    <location>
        <begin position="434"/>
        <end position="458"/>
    </location>
</feature>
<keyword evidence="2" id="KW-0813">Transport</keyword>
<keyword evidence="3 8" id="KW-0812">Transmembrane</keyword>
<keyword evidence="4 8" id="KW-1133">Transmembrane helix</keyword>
<dbReference type="Proteomes" id="UP000007879">
    <property type="component" value="Unassembled WGS sequence"/>
</dbReference>
<dbReference type="EnsemblMetazoa" id="XM_020006185.1">
    <property type="protein sequence ID" value="XP_019861744.1"/>
    <property type="gene ID" value="LOC105316447"/>
</dbReference>
<evidence type="ECO:0000256" key="5">
    <source>
        <dbReference type="ARBA" id="ARBA00023136"/>
    </source>
</evidence>
<evidence type="ECO:0000256" key="6">
    <source>
        <dbReference type="ARBA" id="ARBA00038193"/>
    </source>
</evidence>
<protein>
    <recommendedName>
        <fullName evidence="11">Major facilitator superfamily (MFS) profile domain-containing protein</fullName>
    </recommendedName>
</protein>
<feature type="region of interest" description="Disordered" evidence="7">
    <location>
        <begin position="1"/>
        <end position="70"/>
    </location>
</feature>
<dbReference type="KEGG" id="aqu:105316447"/>
<feature type="transmembrane region" description="Helical" evidence="8">
    <location>
        <begin position="408"/>
        <end position="428"/>
    </location>
</feature>
<name>A0A1X7VNG0_AMPQE</name>
<evidence type="ECO:0000256" key="4">
    <source>
        <dbReference type="ARBA" id="ARBA00022989"/>
    </source>
</evidence>
<reference evidence="9" key="2">
    <citation type="submission" date="2017-05" db="UniProtKB">
        <authorList>
            <consortium name="EnsemblMetazoa"/>
        </authorList>
    </citation>
    <scope>IDENTIFICATION</scope>
</reference>
<gene>
    <name evidence="9" type="primary">105316447</name>
</gene>
<feature type="transmembrane region" description="Helical" evidence="8">
    <location>
        <begin position="214"/>
        <end position="235"/>
    </location>
</feature>
<dbReference type="eggNOG" id="KOG0637">
    <property type="taxonomic scope" value="Eukaryota"/>
</dbReference>
<evidence type="ECO:0000256" key="3">
    <source>
        <dbReference type="ARBA" id="ARBA00022692"/>
    </source>
</evidence>
<feature type="transmembrane region" description="Helical" evidence="8">
    <location>
        <begin position="173"/>
        <end position="193"/>
    </location>
</feature>
<keyword evidence="5 8" id="KW-0472">Membrane</keyword>
<dbReference type="GO" id="GO:0008506">
    <property type="term" value="F:sucrose:proton symporter activity"/>
    <property type="evidence" value="ECO:0007669"/>
    <property type="project" value="TreeGrafter"/>
</dbReference>
<evidence type="ECO:0000313" key="9">
    <source>
        <dbReference type="EnsemblMetazoa" id="Aqu2.1.41370_001"/>
    </source>
</evidence>
<reference evidence="10" key="1">
    <citation type="journal article" date="2010" name="Nature">
        <title>The Amphimedon queenslandica genome and the evolution of animal complexity.</title>
        <authorList>
            <person name="Srivastava M."/>
            <person name="Simakov O."/>
            <person name="Chapman J."/>
            <person name="Fahey B."/>
            <person name="Gauthier M.E."/>
            <person name="Mitros T."/>
            <person name="Richards G.S."/>
            <person name="Conaco C."/>
            <person name="Dacre M."/>
            <person name="Hellsten U."/>
            <person name="Larroux C."/>
            <person name="Putnam N.H."/>
            <person name="Stanke M."/>
            <person name="Adamska M."/>
            <person name="Darling A."/>
            <person name="Degnan S.M."/>
            <person name="Oakley T.H."/>
            <person name="Plachetzki D.C."/>
            <person name="Zhai Y."/>
            <person name="Adamski M."/>
            <person name="Calcino A."/>
            <person name="Cummins S.F."/>
            <person name="Goodstein D.M."/>
            <person name="Harris C."/>
            <person name="Jackson D.J."/>
            <person name="Leys S.P."/>
            <person name="Shu S."/>
            <person name="Woodcroft B.J."/>
            <person name="Vervoort M."/>
            <person name="Kosik K.S."/>
            <person name="Manning G."/>
            <person name="Degnan B.M."/>
            <person name="Rokhsar D.S."/>
        </authorList>
    </citation>
    <scope>NUCLEOTIDE SEQUENCE [LARGE SCALE GENOMIC DNA]</scope>
</reference>
<feature type="transmembrane region" description="Helical" evidence="8">
    <location>
        <begin position="507"/>
        <end position="530"/>
    </location>
</feature>
<keyword evidence="10" id="KW-1185">Reference proteome</keyword>
<proteinExistence type="inferred from homology"/>
<accession>A0A1X7VNG0</accession>
<evidence type="ECO:0000313" key="10">
    <source>
        <dbReference type="Proteomes" id="UP000007879"/>
    </source>
</evidence>
<feature type="transmembrane region" description="Helical" evidence="8">
    <location>
        <begin position="379"/>
        <end position="396"/>
    </location>
</feature>
<evidence type="ECO:0000256" key="7">
    <source>
        <dbReference type="SAM" id="MobiDB-lite"/>
    </source>
</evidence>
<organism evidence="9">
    <name type="scientific">Amphimedon queenslandica</name>
    <name type="common">Sponge</name>
    <dbReference type="NCBI Taxonomy" id="400682"/>
    <lineage>
        <taxon>Eukaryota</taxon>
        <taxon>Metazoa</taxon>
        <taxon>Porifera</taxon>
        <taxon>Demospongiae</taxon>
        <taxon>Heteroscleromorpha</taxon>
        <taxon>Haplosclerida</taxon>
        <taxon>Niphatidae</taxon>
        <taxon>Amphimedon</taxon>
    </lineage>
</organism>
<dbReference type="GO" id="GO:0016020">
    <property type="term" value="C:membrane"/>
    <property type="evidence" value="ECO:0007669"/>
    <property type="project" value="UniProtKB-SubCell"/>
</dbReference>
<dbReference type="PANTHER" id="PTHR19432:SF35">
    <property type="entry name" value="SOLUTE CARRIER FAMILY 45 MEMBER 3 ISOFORM X1"/>
    <property type="match status" value="1"/>
</dbReference>
<evidence type="ECO:0008006" key="11">
    <source>
        <dbReference type="Google" id="ProtNLM"/>
    </source>
</evidence>
<dbReference type="InterPro" id="IPR011701">
    <property type="entry name" value="MFS"/>
</dbReference>
<dbReference type="AlphaFoldDB" id="A0A1X7VNG0"/>
<comment type="subcellular location">
    <subcellularLocation>
        <location evidence="1">Membrane</location>
        <topology evidence="1">Multi-pass membrane protein</topology>
    </subcellularLocation>
</comment>
<feature type="transmembrane region" description="Helical" evidence="8">
    <location>
        <begin position="479"/>
        <end position="501"/>
    </location>
</feature>
<feature type="transmembrane region" description="Helical" evidence="8">
    <location>
        <begin position="148"/>
        <end position="167"/>
    </location>
</feature>
<dbReference type="Gene3D" id="1.20.1250.20">
    <property type="entry name" value="MFS general substrate transporter like domains"/>
    <property type="match status" value="1"/>
</dbReference>
<comment type="similarity">
    <text evidence="6">Belongs to the glycoside-pentoside-hexuronide (GPH) cation symporter transporter (TC 2.A.2) family.</text>
</comment>
<feature type="transmembrane region" description="Helical" evidence="8">
    <location>
        <begin position="115"/>
        <end position="136"/>
    </location>
</feature>
<dbReference type="SUPFAM" id="SSF103473">
    <property type="entry name" value="MFS general substrate transporter"/>
    <property type="match status" value="1"/>
</dbReference>
<dbReference type="EnsemblMetazoa" id="Aqu2.1.41370_001">
    <property type="protein sequence ID" value="Aqu2.1.41370_001"/>
    <property type="gene ID" value="Aqu2.1.41370"/>
</dbReference>
<feature type="transmembrane region" description="Helical" evidence="8">
    <location>
        <begin position="326"/>
        <end position="359"/>
    </location>
</feature>
<dbReference type="Pfam" id="PF07690">
    <property type="entry name" value="MFS_1"/>
    <property type="match status" value="1"/>
</dbReference>
<dbReference type="PANTHER" id="PTHR19432">
    <property type="entry name" value="SUGAR TRANSPORTER"/>
    <property type="match status" value="1"/>
</dbReference>
<dbReference type="OMA" id="MYHGRPD"/>
<dbReference type="OrthoDB" id="28755at2759"/>
<feature type="transmembrane region" description="Helical" evidence="8">
    <location>
        <begin position="255"/>
        <end position="279"/>
    </location>
</feature>
<sequence>MTEADDEIELVSLSSQNLPVKEDKEEKTDEEENVDAPLLPLTVQSSPPNPLPESDNENEDSTLESPPPPPGGKVPLWRIILLSASGGAIDLVFAIEDTYAVPLIVATGLDIRYATIMLALSPLIGTLFQAYLGSLSDGCKCSWGKRRPFILFLSLLACLGLVIAPLFPSLFSSYTAIGTLGAVTGVAFFDFGMGQLQLPSRAYLLDTLGPTSQVQTGNFIYIIIIGIGTCTGYILSGIDWNSLFNKDNAKDTSTVIVQAQFIFGIAAVMVLICLIATLCSVKEKNPDSSSCIKACPCTQSPKNIVQDFLKATFESFKFVWHMSKHMWLLLAVMLFGFLSLYTFLFFFTSFVGGAVFGGVPSAPKDSEAYQLYAEGVRKGSWALAAGAGFLALSSLFMDRIAKVIGLRVMFLTVQYAVVIVYFVLTFFPLLALSYIGACIALLCQGLYLSIPFTLISLYEANGLMFRKSYSSGNIGGRACFILNTGLFLGEALAGFTTGPLINLFQSSSAIVMSACVSAGLGAVLSAFLYFP</sequence>
<evidence type="ECO:0000256" key="2">
    <source>
        <dbReference type="ARBA" id="ARBA00022448"/>
    </source>
</evidence>
<evidence type="ECO:0000256" key="1">
    <source>
        <dbReference type="ARBA" id="ARBA00004141"/>
    </source>
</evidence>
<dbReference type="InParanoid" id="A0A1X7VNG0"/>